<sequence>MAQKLYLATLMRITIVVIWLTEGLSAITEATNMAWEILLYPME</sequence>
<evidence type="ECO:0000313" key="1">
    <source>
        <dbReference type="EMBL" id="CAG8578780.1"/>
    </source>
</evidence>
<dbReference type="EMBL" id="CAJVPS010002905">
    <property type="protein sequence ID" value="CAG8578780.1"/>
    <property type="molecule type" value="Genomic_DNA"/>
</dbReference>
<accession>A0A9N9BRY7</accession>
<proteinExistence type="predicted"/>
<name>A0A9N9BRY7_9GLOM</name>
<comment type="caution">
    <text evidence="1">The sequence shown here is derived from an EMBL/GenBank/DDBJ whole genome shotgun (WGS) entry which is preliminary data.</text>
</comment>
<organism evidence="1 2">
    <name type="scientific">Ambispora leptoticha</name>
    <dbReference type="NCBI Taxonomy" id="144679"/>
    <lineage>
        <taxon>Eukaryota</taxon>
        <taxon>Fungi</taxon>
        <taxon>Fungi incertae sedis</taxon>
        <taxon>Mucoromycota</taxon>
        <taxon>Glomeromycotina</taxon>
        <taxon>Glomeromycetes</taxon>
        <taxon>Archaeosporales</taxon>
        <taxon>Ambisporaceae</taxon>
        <taxon>Ambispora</taxon>
    </lineage>
</organism>
<reference evidence="1" key="1">
    <citation type="submission" date="2021-06" db="EMBL/GenBank/DDBJ databases">
        <authorList>
            <person name="Kallberg Y."/>
            <person name="Tangrot J."/>
            <person name="Rosling A."/>
        </authorList>
    </citation>
    <scope>NUCLEOTIDE SEQUENCE</scope>
    <source>
        <strain evidence="1">FL130A</strain>
    </source>
</reference>
<gene>
    <name evidence="1" type="ORF">ALEPTO_LOCUS7160</name>
</gene>
<protein>
    <submittedName>
        <fullName evidence="1">5547_t:CDS:1</fullName>
    </submittedName>
</protein>
<evidence type="ECO:0000313" key="2">
    <source>
        <dbReference type="Proteomes" id="UP000789508"/>
    </source>
</evidence>
<dbReference type="Proteomes" id="UP000789508">
    <property type="component" value="Unassembled WGS sequence"/>
</dbReference>
<keyword evidence="2" id="KW-1185">Reference proteome</keyword>
<dbReference type="AlphaFoldDB" id="A0A9N9BRY7"/>